<feature type="chain" id="PRO_5026228786" evidence="1">
    <location>
        <begin position="27"/>
        <end position="101"/>
    </location>
</feature>
<organism evidence="2 3">
    <name type="scientific">Fundicoccus ignavus</name>
    <dbReference type="NCBI Taxonomy" id="2664442"/>
    <lineage>
        <taxon>Bacteria</taxon>
        <taxon>Bacillati</taxon>
        <taxon>Bacillota</taxon>
        <taxon>Bacilli</taxon>
        <taxon>Lactobacillales</taxon>
        <taxon>Aerococcaceae</taxon>
        <taxon>Fundicoccus</taxon>
    </lineage>
</organism>
<dbReference type="AlphaFoldDB" id="A0A6I2GAF0"/>
<dbReference type="Gene3D" id="2.60.40.2850">
    <property type="match status" value="1"/>
</dbReference>
<dbReference type="Pfam" id="PF09683">
    <property type="entry name" value="Lactococcin_972"/>
    <property type="match status" value="1"/>
</dbReference>
<dbReference type="RefSeq" id="WP_153863124.1">
    <property type="nucleotide sequence ID" value="NZ_WJQS01000002.1"/>
</dbReference>
<feature type="signal peptide" evidence="1">
    <location>
        <begin position="1"/>
        <end position="26"/>
    </location>
</feature>
<proteinExistence type="predicted"/>
<dbReference type="Proteomes" id="UP000430975">
    <property type="component" value="Unassembled WGS sequence"/>
</dbReference>
<sequence>MKRINKVFLVAVFGLAVSLGTAKVYAATVNVDGGTWDYGYTRPINAYSKYYHSYNNHGSKVVNVNNGITAISNAEAGIWSNAVIGTIWDPATFYYNPTGYY</sequence>
<dbReference type="NCBIfam" id="TIGR01653">
    <property type="entry name" value="lactococcin_972"/>
    <property type="match status" value="1"/>
</dbReference>
<evidence type="ECO:0000256" key="1">
    <source>
        <dbReference type="SAM" id="SignalP"/>
    </source>
</evidence>
<evidence type="ECO:0000313" key="2">
    <source>
        <dbReference type="EMBL" id="MRI84740.1"/>
    </source>
</evidence>
<comment type="caution">
    <text evidence="2">The sequence shown here is derived from an EMBL/GenBank/DDBJ whole genome shotgun (WGS) entry which is preliminary data.</text>
</comment>
<keyword evidence="3" id="KW-1185">Reference proteome</keyword>
<gene>
    <name evidence="2" type="ORF">GIY09_02355</name>
</gene>
<dbReference type="EMBL" id="WJQS01000002">
    <property type="protein sequence ID" value="MRI84740.1"/>
    <property type="molecule type" value="Genomic_DNA"/>
</dbReference>
<protein>
    <submittedName>
        <fullName evidence="2">Lactococcin 972 family bacteriocin</fullName>
    </submittedName>
</protein>
<name>A0A6I2GAF0_9LACT</name>
<reference evidence="2 3" key="1">
    <citation type="submission" date="2019-11" db="EMBL/GenBank/DDBJ databases">
        <title>Characterisation of Fundicoccus ignavus gen. nov. sp. nov., a novel genus of the family Aerococcaceae isolated from bulk tank milk.</title>
        <authorList>
            <person name="Siebert A."/>
            <person name="Huptas C."/>
            <person name="Wenning M."/>
            <person name="Scherer S."/>
            <person name="Doll E.V."/>
        </authorList>
    </citation>
    <scope>NUCLEOTIDE SEQUENCE [LARGE SCALE GENOMIC DNA]</scope>
    <source>
        <strain evidence="2 3">WS4759</strain>
    </source>
</reference>
<dbReference type="InterPro" id="IPR006540">
    <property type="entry name" value="Lactococcin_972"/>
</dbReference>
<keyword evidence="1" id="KW-0732">Signal</keyword>
<accession>A0A6I2GAF0</accession>
<evidence type="ECO:0000313" key="3">
    <source>
        <dbReference type="Proteomes" id="UP000430975"/>
    </source>
</evidence>